<proteinExistence type="predicted"/>
<dbReference type="EMBL" id="KZ060285">
    <property type="protein sequence ID" value="PIO12525.1"/>
    <property type="molecule type" value="Genomic_DNA"/>
</dbReference>
<name>A0A2G9QAH7_AQUCT</name>
<evidence type="ECO:0000256" key="1">
    <source>
        <dbReference type="SAM" id="MobiDB-lite"/>
    </source>
</evidence>
<dbReference type="Proteomes" id="UP000228934">
    <property type="component" value="Unassembled WGS sequence"/>
</dbReference>
<organism evidence="2 3">
    <name type="scientific">Aquarana catesbeiana</name>
    <name type="common">American bullfrog</name>
    <name type="synonym">Rana catesbeiana</name>
    <dbReference type="NCBI Taxonomy" id="8400"/>
    <lineage>
        <taxon>Eukaryota</taxon>
        <taxon>Metazoa</taxon>
        <taxon>Chordata</taxon>
        <taxon>Craniata</taxon>
        <taxon>Vertebrata</taxon>
        <taxon>Euteleostomi</taxon>
        <taxon>Amphibia</taxon>
        <taxon>Batrachia</taxon>
        <taxon>Anura</taxon>
        <taxon>Neobatrachia</taxon>
        <taxon>Ranoidea</taxon>
        <taxon>Ranidae</taxon>
        <taxon>Aquarana</taxon>
    </lineage>
</organism>
<evidence type="ECO:0000313" key="3">
    <source>
        <dbReference type="Proteomes" id="UP000228934"/>
    </source>
</evidence>
<protein>
    <submittedName>
        <fullName evidence="2">Uncharacterized protein</fullName>
    </submittedName>
</protein>
<feature type="region of interest" description="Disordered" evidence="1">
    <location>
        <begin position="31"/>
        <end position="86"/>
    </location>
</feature>
<dbReference type="AlphaFoldDB" id="A0A2G9QAH7"/>
<gene>
    <name evidence="2" type="ORF">AB205_0218650</name>
</gene>
<sequence length="86" mass="9137">MEENIAAFIAYKMQRMEEGQQVMCEALILEALEKGPPPPPPSPPGPPGPPPGPPSPPPPPGPTPPPATSPTAQPQPRRKHGRKTRQ</sequence>
<feature type="compositionally biased region" description="Pro residues" evidence="1">
    <location>
        <begin position="35"/>
        <end position="68"/>
    </location>
</feature>
<keyword evidence="3" id="KW-1185">Reference proteome</keyword>
<reference evidence="3" key="1">
    <citation type="journal article" date="2017" name="Nat. Commun.">
        <title>The North American bullfrog draft genome provides insight into hormonal regulation of long noncoding RNA.</title>
        <authorList>
            <person name="Hammond S.A."/>
            <person name="Warren R.L."/>
            <person name="Vandervalk B.P."/>
            <person name="Kucuk E."/>
            <person name="Khan H."/>
            <person name="Gibb E.A."/>
            <person name="Pandoh P."/>
            <person name="Kirk H."/>
            <person name="Zhao Y."/>
            <person name="Jones M."/>
            <person name="Mungall A.J."/>
            <person name="Coope R."/>
            <person name="Pleasance S."/>
            <person name="Moore R.A."/>
            <person name="Holt R.A."/>
            <person name="Round J.M."/>
            <person name="Ohora S."/>
            <person name="Walle B.V."/>
            <person name="Veldhoen N."/>
            <person name="Helbing C.C."/>
            <person name="Birol I."/>
        </authorList>
    </citation>
    <scope>NUCLEOTIDE SEQUENCE [LARGE SCALE GENOMIC DNA]</scope>
</reference>
<feature type="compositionally biased region" description="Basic residues" evidence="1">
    <location>
        <begin position="76"/>
        <end position="86"/>
    </location>
</feature>
<accession>A0A2G9QAH7</accession>
<evidence type="ECO:0000313" key="2">
    <source>
        <dbReference type="EMBL" id="PIO12525.1"/>
    </source>
</evidence>